<dbReference type="InParanoid" id="V5HYA6"/>
<gene>
    <name evidence="5" type="ORF">PVAR5_3579</name>
</gene>
<organism evidence="5 6">
    <name type="scientific">Byssochlamys spectabilis (strain No. 5 / NBRC 109023)</name>
    <name type="common">Paecilomyces variotii</name>
    <dbReference type="NCBI Taxonomy" id="1356009"/>
    <lineage>
        <taxon>Eukaryota</taxon>
        <taxon>Fungi</taxon>
        <taxon>Dikarya</taxon>
        <taxon>Ascomycota</taxon>
        <taxon>Pezizomycotina</taxon>
        <taxon>Eurotiomycetes</taxon>
        <taxon>Eurotiomycetidae</taxon>
        <taxon>Eurotiales</taxon>
        <taxon>Thermoascaceae</taxon>
        <taxon>Paecilomyces</taxon>
    </lineage>
</organism>
<proteinExistence type="inferred from homology"/>
<dbReference type="InterPro" id="IPR027417">
    <property type="entry name" value="P-loop_NTPase"/>
</dbReference>
<dbReference type="Pfam" id="PF03969">
    <property type="entry name" value="AFG1_ATPase"/>
    <property type="match status" value="1"/>
</dbReference>
<dbReference type="Proteomes" id="UP000018001">
    <property type="component" value="Unassembled WGS sequence"/>
</dbReference>
<keyword evidence="2" id="KW-0547">Nucleotide-binding</keyword>
<dbReference type="PANTHER" id="PTHR12169:SF6">
    <property type="entry name" value="AFG1-LIKE ATPASE"/>
    <property type="match status" value="1"/>
</dbReference>
<evidence type="ECO:0000313" key="5">
    <source>
        <dbReference type="EMBL" id="GAD94945.1"/>
    </source>
</evidence>
<name>V5HYA6_BYSSN</name>
<dbReference type="Gene3D" id="3.40.50.300">
    <property type="entry name" value="P-loop containing nucleotide triphosphate hydrolases"/>
    <property type="match status" value="1"/>
</dbReference>
<dbReference type="InterPro" id="IPR005654">
    <property type="entry name" value="ATPase_AFG1-like"/>
</dbReference>
<dbReference type="EMBL" id="BAUL01000106">
    <property type="protein sequence ID" value="GAD94945.1"/>
    <property type="molecule type" value="Genomic_DNA"/>
</dbReference>
<keyword evidence="6" id="KW-1185">Reference proteome</keyword>
<dbReference type="AlphaFoldDB" id="V5HYA6"/>
<evidence type="ECO:0000256" key="2">
    <source>
        <dbReference type="ARBA" id="ARBA00022741"/>
    </source>
</evidence>
<dbReference type="GO" id="GO:0016887">
    <property type="term" value="F:ATP hydrolysis activity"/>
    <property type="evidence" value="ECO:0007669"/>
    <property type="project" value="InterPro"/>
</dbReference>
<reference evidence="6" key="1">
    <citation type="journal article" date="2014" name="Genome Announc.">
        <title>Draft genome sequence of the formaldehyde-resistant fungus Byssochlamys spectabilis No. 5 (anamorph Paecilomyces variotii No. 5) (NBRC109023).</title>
        <authorList>
            <person name="Oka T."/>
            <person name="Ekino K."/>
            <person name="Fukuda K."/>
            <person name="Nomura Y."/>
        </authorList>
    </citation>
    <scope>NUCLEOTIDE SEQUENCE [LARGE SCALE GENOMIC DNA]</scope>
    <source>
        <strain evidence="6">No. 5 / NBRC 109023</strain>
    </source>
</reference>
<dbReference type="GO" id="GO:0005739">
    <property type="term" value="C:mitochondrion"/>
    <property type="evidence" value="ECO:0007669"/>
    <property type="project" value="TreeGrafter"/>
</dbReference>
<dbReference type="NCBIfam" id="NF040713">
    <property type="entry name" value="ZapE"/>
    <property type="match status" value="1"/>
</dbReference>
<feature type="compositionally biased region" description="Basic and acidic residues" evidence="4">
    <location>
        <begin position="556"/>
        <end position="582"/>
    </location>
</feature>
<protein>
    <submittedName>
        <fullName evidence="5">ATPase</fullName>
    </submittedName>
</protein>
<evidence type="ECO:0000313" key="6">
    <source>
        <dbReference type="Proteomes" id="UP000018001"/>
    </source>
</evidence>
<dbReference type="SUPFAM" id="SSF53335">
    <property type="entry name" value="S-adenosyl-L-methionine-dependent methyltransferases"/>
    <property type="match status" value="1"/>
</dbReference>
<dbReference type="GO" id="GO:0006515">
    <property type="term" value="P:protein quality control for misfolded or incompletely synthesized proteins"/>
    <property type="evidence" value="ECO:0007669"/>
    <property type="project" value="TreeGrafter"/>
</dbReference>
<comment type="caution">
    <text evidence="5">The sequence shown here is derived from an EMBL/GenBank/DDBJ whole genome shotgun (WGS) entry which is preliminary data.</text>
</comment>
<dbReference type="GO" id="GO:0005524">
    <property type="term" value="F:ATP binding"/>
    <property type="evidence" value="ECO:0007669"/>
    <property type="project" value="UniProtKB-KW"/>
</dbReference>
<dbReference type="eggNOG" id="KOG2383">
    <property type="taxonomic scope" value="Eukaryota"/>
</dbReference>
<dbReference type="InterPro" id="IPR029063">
    <property type="entry name" value="SAM-dependent_MTases_sf"/>
</dbReference>
<dbReference type="Pfam" id="PF13489">
    <property type="entry name" value="Methyltransf_23"/>
    <property type="match status" value="1"/>
</dbReference>
<dbReference type="CDD" id="cd02440">
    <property type="entry name" value="AdoMet_MTases"/>
    <property type="match status" value="1"/>
</dbReference>
<dbReference type="HOGENOM" id="CLU_322357_0_0_1"/>
<dbReference type="PANTHER" id="PTHR12169">
    <property type="entry name" value="ATPASE N2B"/>
    <property type="match status" value="1"/>
</dbReference>
<feature type="region of interest" description="Disordered" evidence="4">
    <location>
        <begin position="554"/>
        <end position="582"/>
    </location>
</feature>
<dbReference type="OrthoDB" id="548867at2759"/>
<evidence type="ECO:0000256" key="1">
    <source>
        <dbReference type="ARBA" id="ARBA00010322"/>
    </source>
</evidence>
<accession>V5HYA6</accession>
<dbReference type="FunFam" id="3.40.50.300:FF:001493">
    <property type="entry name" value="Mitochondrial ATPase (Afg1), putative"/>
    <property type="match status" value="1"/>
</dbReference>
<dbReference type="SUPFAM" id="SSF52540">
    <property type="entry name" value="P-loop containing nucleoside triphosphate hydrolases"/>
    <property type="match status" value="1"/>
</dbReference>
<feature type="region of interest" description="Disordered" evidence="4">
    <location>
        <begin position="97"/>
        <end position="120"/>
    </location>
</feature>
<dbReference type="Gene3D" id="3.40.50.150">
    <property type="entry name" value="Vaccinia Virus protein VP39"/>
    <property type="match status" value="1"/>
</dbReference>
<sequence length="898" mass="100894">MSQPSTRLCAQCVRAAPSRAGRALGAATRRSGRLQHIQESRRCVHYAGAAQQLRQSPSVGYGPPLALDTRCASGSGSRGLEKQRAISRSYATASEGVVVKEEDAEEQEARKPSSEGPIPEYDARVKAGALRDDPFQRAIIQHLQDLHEMLRGYKPPKVVHPTVESLNLKPKHSLFGSLFGRHSAPTGPTIPPNLPKGLYMYGDVGCGKTMLMDLFYDTLPSNITSKTRIHFHNFMQDVHKRLHVVKMRYGNDFDSLPMVAADIAEQSSVLCFDEFQCTDVADAMILRRFIELLMSHGVVIVTTSNRHPDELYKNGIQRQSFIPCIQLLKTELTVLNLNSDTDYRKIPRPPSGVYHHPLDLAAKRHADKWFEYLGDPVNDPPHSATHEVWGRTIQVPLASGKAARFTFQQLLGRATGAADYLELVRHYDAFIVTDVPAMTINQRDLARRFITFVDAVYESRAKLVLTTEVPLQRLFLSNADLKESLSKPNTSGNEELPEELRSLMDDLGVSMSALKDNFSGDEERFAFARSLSRLAEMGSKQWVERGLGIGMNAADGKGDRDAYQKTRSRWSEDRNMARRQPDVDIPLQADEDMSDGDSAFGSIDGTNSTSISSSVFNYKYENGRRYHAYREGAYLLPNDDVEQNRLDLGHHIFRLVLGGYLYRAPISQTPQRVLDFGTGTGIWAIDMADEFPSALIIGTDLSPIQPTWVPPNCRFYVDDVESDWTFPPDQKFDFIHGRGMAGGIGNWPRLYQQAYEHLKPGGWIEMQEYESEAHSDDGTLETTRFIRNWQNMINDASKQAGKSFNEASSQKQRLIDAGFVDVPLGCWPKDVELKEIGQYNLLCMLEAVEPYTLAVATRVMKLPPEDAQQLIAGVKAEFQSRKHHLYSKFHFVYGRKPL</sequence>
<evidence type="ECO:0000256" key="3">
    <source>
        <dbReference type="ARBA" id="ARBA00022840"/>
    </source>
</evidence>
<evidence type="ECO:0000256" key="4">
    <source>
        <dbReference type="SAM" id="MobiDB-lite"/>
    </source>
</evidence>
<keyword evidence="3" id="KW-0067">ATP-binding</keyword>
<comment type="similarity">
    <text evidence="1">Belongs to the AFG1 ATPase family.</text>
</comment>